<dbReference type="Proteomes" id="UP000621386">
    <property type="component" value="Unassembled WGS sequence"/>
</dbReference>
<evidence type="ECO:0008006" key="3">
    <source>
        <dbReference type="Google" id="ProtNLM"/>
    </source>
</evidence>
<name>A0ABS1PA11_9ACTN</name>
<reference evidence="1 2" key="1">
    <citation type="submission" date="2021-01" db="EMBL/GenBank/DDBJ databases">
        <title>WGS of actinomycetes isolated from Thailand.</title>
        <authorList>
            <person name="Thawai C."/>
        </authorList>
    </citation>
    <scope>NUCLEOTIDE SEQUENCE [LARGE SCALE GENOMIC DNA]</scope>
    <source>
        <strain evidence="1 2">CH5-8</strain>
    </source>
</reference>
<dbReference type="EMBL" id="JAERRH010000017">
    <property type="protein sequence ID" value="MBL1109094.1"/>
    <property type="molecule type" value="Genomic_DNA"/>
</dbReference>
<evidence type="ECO:0000313" key="1">
    <source>
        <dbReference type="EMBL" id="MBL1109094.1"/>
    </source>
</evidence>
<protein>
    <recommendedName>
        <fullName evidence="3">Transposase</fullName>
    </recommendedName>
</protein>
<accession>A0ABS1PA11</accession>
<sequence length="60" mass="6935">MLDAAHQQLRAPIALIWDRRLSLRRTPAIRSAIAARCLLRVFRLPAYALELNPSRRSGRR</sequence>
<proteinExistence type="predicted"/>
<evidence type="ECO:0000313" key="2">
    <source>
        <dbReference type="Proteomes" id="UP000621386"/>
    </source>
</evidence>
<keyword evidence="2" id="KW-1185">Reference proteome</keyword>
<gene>
    <name evidence="1" type="ORF">JK361_31675</name>
</gene>
<organism evidence="1 2">
    <name type="scientific">Streptomyces musisoli</name>
    <dbReference type="NCBI Taxonomy" id="2802280"/>
    <lineage>
        <taxon>Bacteria</taxon>
        <taxon>Bacillati</taxon>
        <taxon>Actinomycetota</taxon>
        <taxon>Actinomycetes</taxon>
        <taxon>Kitasatosporales</taxon>
        <taxon>Streptomycetaceae</taxon>
        <taxon>Streptomyces</taxon>
    </lineage>
</organism>
<comment type="caution">
    <text evidence="1">The sequence shown here is derived from an EMBL/GenBank/DDBJ whole genome shotgun (WGS) entry which is preliminary data.</text>
</comment>
<dbReference type="RefSeq" id="WP_201824872.1">
    <property type="nucleotide sequence ID" value="NZ_JAERRH010000017.1"/>
</dbReference>